<comment type="caution">
    <text evidence="10">The sequence shown here is derived from an EMBL/GenBank/DDBJ whole genome shotgun (WGS) entry which is preliminary data.</text>
</comment>
<gene>
    <name evidence="10" type="ORF">INT45_008036</name>
</gene>
<evidence type="ECO:0000256" key="6">
    <source>
        <dbReference type="ARBA" id="ARBA00023235"/>
    </source>
</evidence>
<dbReference type="SUPFAM" id="SSF48239">
    <property type="entry name" value="Terpenoid cyclases/Protein prenyltransferases"/>
    <property type="match status" value="2"/>
</dbReference>
<dbReference type="EC" id="5.4.99.-" evidence="7"/>
<dbReference type="Gene3D" id="1.50.10.20">
    <property type="match status" value="2"/>
</dbReference>
<protein>
    <recommendedName>
        <fullName evidence="7">Terpene cyclase/mutase family member</fullName>
        <ecNumber evidence="7">5.4.99.-</ecNumber>
    </recommendedName>
</protein>
<keyword evidence="6 7" id="KW-0413">Isomerase</keyword>
<dbReference type="Gene3D" id="6.20.120.20">
    <property type="match status" value="1"/>
</dbReference>
<evidence type="ECO:0000259" key="9">
    <source>
        <dbReference type="Pfam" id="PF13249"/>
    </source>
</evidence>
<dbReference type="InterPro" id="IPR018333">
    <property type="entry name" value="Squalene_cyclase"/>
</dbReference>
<feature type="domain" description="Squalene cyclase N-terminal" evidence="9">
    <location>
        <begin position="85"/>
        <end position="332"/>
    </location>
</feature>
<evidence type="ECO:0000313" key="11">
    <source>
        <dbReference type="Proteomes" id="UP000646827"/>
    </source>
</evidence>
<keyword evidence="2" id="KW-0444">Lipid biosynthesis</keyword>
<dbReference type="SFLD" id="SFLDG01016">
    <property type="entry name" value="Prenyltransferase_Like_2"/>
    <property type="match status" value="1"/>
</dbReference>
<evidence type="ECO:0000259" key="8">
    <source>
        <dbReference type="Pfam" id="PF13243"/>
    </source>
</evidence>
<dbReference type="GO" id="GO:0006696">
    <property type="term" value="P:ergosterol biosynthetic process"/>
    <property type="evidence" value="ECO:0007669"/>
    <property type="project" value="TreeGrafter"/>
</dbReference>
<dbReference type="FunFam" id="1.50.10.20:FF:000003">
    <property type="entry name" value="Terpene cyclase/mutase family member"/>
    <property type="match status" value="1"/>
</dbReference>
<sequence>IMQTETFASANLTLNETPAFTDLSRWRLRVEEGAQTWHYLESDEECRAWPQTFWDKYHLGLPTNAPELPRGKTPLQVARNGFEFYRQLQTEDGHWGGEYGGPMFLIPGLIIVHYITNTPVPEPTRLELIRYLLNRANPEDGGWGLHIEGISTVFGTACNYVTLRILGLGPDHPAMVKARNTLHNLGGAVAAPAWGKFWLCALGVYDWKGMNPVPPELWCAPKFTPFNPGNWWVHTRMVYLPMGYIYALRKTAPLTEFTQSLREELYTEPYDQINWNKQRNNISEADLYTPHSKLMDVANEVLTYYELFPAKLNWLRSYALKETIEQIKMEDENTFFLDIGPVNKVMNWLVVYYHYGKDSREFREHVKRNLDFLWMGPEGMMMNGTNGSQLWDCSFIIQALAEARLADVEVYRQHMIKALEFMDVTQIKSNVPDYQRCYRQISKGAWPFSTRDQGYTVSDCTAEGLKGTITLQSIPNMPQVVSLERLQDAVDVLLTMQNKDDGFASYEKIRGPHWLELLNPAEVFAKIMTEYSYPECTTAVLTGLSSFRKIDPKYRKEEIEETAKRCLNYIKNVQGEDGSWYGAWAVCYTYAAMFALQSLASIGEFYETSEHARKGCNFLVSKQQEDGGWGETYKSCETQTYCQNPKSQVVNTAWAVMALLEAKYPHEEPIRRGVEVIMKRQQANGEWLQESIEGVFNKNCMISYPNYKFAFSIWSLGKYANVYGDKALLP</sequence>
<dbReference type="OrthoDB" id="21502at2759"/>
<evidence type="ECO:0000256" key="2">
    <source>
        <dbReference type="ARBA" id="ARBA00022516"/>
    </source>
</evidence>
<dbReference type="InterPro" id="IPR032696">
    <property type="entry name" value="SQ_cyclase_C"/>
</dbReference>
<evidence type="ECO:0000256" key="3">
    <source>
        <dbReference type="ARBA" id="ARBA00022737"/>
    </source>
</evidence>
<keyword evidence="11" id="KW-1185">Reference proteome</keyword>
<dbReference type="Pfam" id="PF13243">
    <property type="entry name" value="SQHop_cyclase_C"/>
    <property type="match status" value="1"/>
</dbReference>
<keyword evidence="3" id="KW-0677">Repeat</keyword>
<dbReference type="GO" id="GO:0000250">
    <property type="term" value="F:lanosterol synthase activity"/>
    <property type="evidence" value="ECO:0007669"/>
    <property type="project" value="UniProtKB-ARBA"/>
</dbReference>
<keyword evidence="5" id="KW-0443">Lipid metabolism</keyword>
<dbReference type="Pfam" id="PF13249">
    <property type="entry name" value="SQHop_cyclase_N"/>
    <property type="match status" value="1"/>
</dbReference>
<keyword evidence="4" id="KW-0752">Steroid biosynthesis</keyword>
<dbReference type="PANTHER" id="PTHR11764:SF20">
    <property type="entry name" value="LANOSTEROL SYNTHASE"/>
    <property type="match status" value="1"/>
</dbReference>
<dbReference type="InterPro" id="IPR032697">
    <property type="entry name" value="SQ_cyclase_N"/>
</dbReference>
<dbReference type="InterPro" id="IPR002365">
    <property type="entry name" value="Terpene_synthase_CS"/>
</dbReference>
<comment type="similarity">
    <text evidence="1 7">Belongs to the terpene cyclase/mutase family.</text>
</comment>
<dbReference type="GO" id="GO:0005811">
    <property type="term" value="C:lipid droplet"/>
    <property type="evidence" value="ECO:0007669"/>
    <property type="project" value="InterPro"/>
</dbReference>
<dbReference type="PANTHER" id="PTHR11764">
    <property type="entry name" value="TERPENE CYCLASE/MUTASE FAMILY MEMBER"/>
    <property type="match status" value="1"/>
</dbReference>
<dbReference type="GO" id="GO:0016104">
    <property type="term" value="P:triterpenoid biosynthetic process"/>
    <property type="evidence" value="ECO:0007669"/>
    <property type="project" value="InterPro"/>
</dbReference>
<dbReference type="CDD" id="cd02892">
    <property type="entry name" value="SQCY_1"/>
    <property type="match status" value="1"/>
</dbReference>
<organism evidence="10 11">
    <name type="scientific">Circinella minor</name>
    <dbReference type="NCBI Taxonomy" id="1195481"/>
    <lineage>
        <taxon>Eukaryota</taxon>
        <taxon>Fungi</taxon>
        <taxon>Fungi incertae sedis</taxon>
        <taxon>Mucoromycota</taxon>
        <taxon>Mucoromycotina</taxon>
        <taxon>Mucoromycetes</taxon>
        <taxon>Mucorales</taxon>
        <taxon>Lichtheimiaceae</taxon>
        <taxon>Circinella</taxon>
    </lineage>
</organism>
<dbReference type="PROSITE" id="PS01074">
    <property type="entry name" value="TERPENE_SYNTHASES"/>
    <property type="match status" value="1"/>
</dbReference>
<dbReference type="EMBL" id="JAEPRB010000036">
    <property type="protein sequence ID" value="KAG2224854.1"/>
    <property type="molecule type" value="Genomic_DNA"/>
</dbReference>
<evidence type="ECO:0000256" key="1">
    <source>
        <dbReference type="ARBA" id="ARBA00009755"/>
    </source>
</evidence>
<proteinExistence type="inferred from homology"/>
<reference evidence="10 11" key="1">
    <citation type="submission" date="2020-12" db="EMBL/GenBank/DDBJ databases">
        <title>Metabolic potential, ecology and presence of endohyphal bacteria is reflected in genomic diversity of Mucoromycotina.</title>
        <authorList>
            <person name="Muszewska A."/>
            <person name="Okrasinska A."/>
            <person name="Steczkiewicz K."/>
            <person name="Drgas O."/>
            <person name="Orlowska M."/>
            <person name="Perlinska-Lenart U."/>
            <person name="Aleksandrzak-Piekarczyk T."/>
            <person name="Szatraj K."/>
            <person name="Zielenkiewicz U."/>
            <person name="Pilsyk S."/>
            <person name="Malc E."/>
            <person name="Mieczkowski P."/>
            <person name="Kruszewska J.S."/>
            <person name="Biernat P."/>
            <person name="Pawlowska J."/>
        </authorList>
    </citation>
    <scope>NUCLEOTIDE SEQUENCE [LARGE SCALE GENOMIC DNA]</scope>
    <source>
        <strain evidence="10 11">CBS 142.35</strain>
    </source>
</reference>
<accession>A0A8H7S8S2</accession>
<evidence type="ECO:0000313" key="10">
    <source>
        <dbReference type="EMBL" id="KAG2224854.1"/>
    </source>
</evidence>
<feature type="domain" description="Squalene cyclase C-terminal" evidence="8">
    <location>
        <begin position="388"/>
        <end position="720"/>
    </location>
</feature>
<dbReference type="FunFam" id="1.50.10.20:FF:000002">
    <property type="entry name" value="Terpene cyclase/mutase family member"/>
    <property type="match status" value="1"/>
</dbReference>
<dbReference type="InterPro" id="IPR008930">
    <property type="entry name" value="Terpenoid_cyclase/PrenylTrfase"/>
</dbReference>
<evidence type="ECO:0000256" key="4">
    <source>
        <dbReference type="ARBA" id="ARBA00022955"/>
    </source>
</evidence>
<feature type="non-terminal residue" evidence="10">
    <location>
        <position position="1"/>
    </location>
</feature>
<evidence type="ECO:0000256" key="5">
    <source>
        <dbReference type="ARBA" id="ARBA00023098"/>
    </source>
</evidence>
<dbReference type="AlphaFoldDB" id="A0A8H7S8S2"/>
<evidence type="ECO:0000256" key="7">
    <source>
        <dbReference type="RuleBase" id="RU362003"/>
    </source>
</evidence>
<name>A0A8H7S8S2_9FUNG</name>
<dbReference type="NCBIfam" id="TIGR01787">
    <property type="entry name" value="squalene_cyclas"/>
    <property type="match status" value="1"/>
</dbReference>
<dbReference type="Proteomes" id="UP000646827">
    <property type="component" value="Unassembled WGS sequence"/>
</dbReference>